<evidence type="ECO:0000259" key="1">
    <source>
        <dbReference type="Pfam" id="PF03374"/>
    </source>
</evidence>
<feature type="domain" description="KilA-N DNA-binding" evidence="2">
    <location>
        <begin position="27"/>
        <end position="107"/>
    </location>
</feature>
<proteinExistence type="predicted"/>
<feature type="domain" description="Antirepressor protein C-terminal" evidence="1">
    <location>
        <begin position="155"/>
        <end position="263"/>
    </location>
</feature>
<gene>
    <name evidence="3" type="ORF">WOSG25_250040</name>
</gene>
<organism evidence="3 4">
    <name type="scientific">Weissella oryzae (strain DSM 25784 / JCM 18191 / LMG 30913 / SG25)</name>
    <dbReference type="NCBI Taxonomy" id="1329250"/>
    <lineage>
        <taxon>Bacteria</taxon>
        <taxon>Bacillati</taxon>
        <taxon>Bacillota</taxon>
        <taxon>Bacilli</taxon>
        <taxon>Lactobacillales</taxon>
        <taxon>Lactobacillaceae</taxon>
        <taxon>Weissella</taxon>
    </lineage>
</organism>
<reference evidence="4" key="1">
    <citation type="journal article" date="2014" name="Genome Announc.">
        <title>Draft genome sequence of Weissella oryzae SG25T, isolated from fermented rice grains.</title>
        <authorList>
            <person name="Tanizawa Y."/>
            <person name="Fujisawa T."/>
            <person name="Mochizuki T."/>
            <person name="Kaminuma E."/>
            <person name="Suzuki Y."/>
            <person name="Nakamura Y."/>
            <person name="Tohno M."/>
        </authorList>
    </citation>
    <scope>NUCLEOTIDE SEQUENCE [LARGE SCALE GENOMIC DNA]</scope>
    <source>
        <strain evidence="4">DSM 25784 / JCM 18191 / LMG 30913 / SG25</strain>
    </source>
</reference>
<dbReference type="InterPro" id="IPR018873">
    <property type="entry name" value="KilA-N_DNA-bd_domain"/>
</dbReference>
<dbReference type="Pfam" id="PF03374">
    <property type="entry name" value="ANT"/>
    <property type="match status" value="1"/>
</dbReference>
<protein>
    <submittedName>
        <fullName evidence="3">Phage antirepressor protein</fullName>
    </submittedName>
</protein>
<dbReference type="InterPro" id="IPR005039">
    <property type="entry name" value="Ant_C"/>
</dbReference>
<dbReference type="Proteomes" id="UP000030643">
    <property type="component" value="Unassembled WGS sequence"/>
</dbReference>
<dbReference type="AlphaFoldDB" id="A0A069CXQ1"/>
<dbReference type="GO" id="GO:0003677">
    <property type="term" value="F:DNA binding"/>
    <property type="evidence" value="ECO:0007669"/>
    <property type="project" value="InterPro"/>
</dbReference>
<accession>A0A069CXQ1</accession>
<dbReference type="EMBL" id="DF820508">
    <property type="protein sequence ID" value="GAK32033.1"/>
    <property type="molecule type" value="Genomic_DNA"/>
</dbReference>
<evidence type="ECO:0000313" key="3">
    <source>
        <dbReference type="EMBL" id="GAK32033.1"/>
    </source>
</evidence>
<dbReference type="Pfam" id="PF10543">
    <property type="entry name" value="ORF6N"/>
    <property type="match status" value="1"/>
</dbReference>
<dbReference type="RefSeq" id="WP_052348635.1">
    <property type="nucleotide sequence ID" value="NZ_DF820508.1"/>
</dbReference>
<evidence type="ECO:0000259" key="2">
    <source>
        <dbReference type="Pfam" id="PF10543"/>
    </source>
</evidence>
<keyword evidence="4" id="KW-1185">Reference proteome</keyword>
<name>A0A069CXQ1_WEIOS</name>
<sequence>MSDELKVIGRENVGGYEFTGIEGGFGQGKRGMLVRDIAEIHERTAREINQDIERNRNRFKNGTEIVDLKHSEFQVTLSDLKFTAKQVANSKHIYMLSERGYAKLLKILEDDKAWEIYDLFVDEYFNMRAAVKQPKFNVPQTFPEALRLAADLSDEIEEMKPKVAFADAVTNSDDAIQVAALAKLMKQNGINTGQKRLFSWLRDNEYLKKQHGSEWNKPTQKSMNLELFKVVEKTKELPDGVVELTSTTLVTGKGQQYFINKFLGHRGQLRLEI</sequence>
<evidence type="ECO:0000313" key="4">
    <source>
        <dbReference type="Proteomes" id="UP000030643"/>
    </source>
</evidence>
<dbReference type="eggNOG" id="COG3645">
    <property type="taxonomic scope" value="Bacteria"/>
</dbReference>
<dbReference type="STRING" id="1329250.WOSG25_250040"/>